<feature type="transmembrane region" description="Helical" evidence="5">
    <location>
        <begin position="12"/>
        <end position="34"/>
    </location>
</feature>
<evidence type="ECO:0000259" key="6">
    <source>
        <dbReference type="PROSITE" id="PS50850"/>
    </source>
</evidence>
<accession>A0A6L9QGT0</accession>
<dbReference type="PANTHER" id="PTHR42718">
    <property type="entry name" value="MAJOR FACILITATOR SUPERFAMILY MULTIDRUG TRANSPORTER MFSC"/>
    <property type="match status" value="1"/>
</dbReference>
<evidence type="ECO:0000256" key="2">
    <source>
        <dbReference type="ARBA" id="ARBA00022692"/>
    </source>
</evidence>
<keyword evidence="2 5" id="KW-0812">Transmembrane</keyword>
<sequence>MRRRLGAGLAEVQWSVDAYALALAGLLLTAGALADRLGRRRMLLGGLAAFTGASLACGL</sequence>
<dbReference type="GO" id="GO:0005886">
    <property type="term" value="C:plasma membrane"/>
    <property type="evidence" value="ECO:0007669"/>
    <property type="project" value="UniProtKB-SubCell"/>
</dbReference>
<dbReference type="InterPro" id="IPR036259">
    <property type="entry name" value="MFS_trans_sf"/>
</dbReference>
<dbReference type="Proteomes" id="UP000475532">
    <property type="component" value="Unassembled WGS sequence"/>
</dbReference>
<name>A0A6L9QGT0_9ACTN</name>
<dbReference type="Gene3D" id="1.20.1720.10">
    <property type="entry name" value="Multidrug resistance protein D"/>
    <property type="match status" value="1"/>
</dbReference>
<keyword evidence="3 5" id="KW-1133">Transmembrane helix</keyword>
<organism evidence="7 8">
    <name type="scientific">Actinomadura bangladeshensis</name>
    <dbReference type="NCBI Taxonomy" id="453573"/>
    <lineage>
        <taxon>Bacteria</taxon>
        <taxon>Bacillati</taxon>
        <taxon>Actinomycetota</taxon>
        <taxon>Actinomycetes</taxon>
        <taxon>Streptosporangiales</taxon>
        <taxon>Thermomonosporaceae</taxon>
        <taxon>Actinomadura</taxon>
    </lineage>
</organism>
<evidence type="ECO:0000256" key="1">
    <source>
        <dbReference type="ARBA" id="ARBA00004651"/>
    </source>
</evidence>
<dbReference type="PANTHER" id="PTHR42718:SF42">
    <property type="entry name" value="EXPORT PROTEIN"/>
    <property type="match status" value="1"/>
</dbReference>
<evidence type="ECO:0000313" key="7">
    <source>
        <dbReference type="EMBL" id="NEA24680.1"/>
    </source>
</evidence>
<dbReference type="InterPro" id="IPR005829">
    <property type="entry name" value="Sugar_transporter_CS"/>
</dbReference>
<proteinExistence type="predicted"/>
<feature type="domain" description="Major facilitator superfamily (MFS) profile" evidence="6">
    <location>
        <begin position="1"/>
        <end position="59"/>
    </location>
</feature>
<protein>
    <submittedName>
        <fullName evidence="7">MFS transporter</fullName>
    </submittedName>
</protein>
<evidence type="ECO:0000256" key="4">
    <source>
        <dbReference type="ARBA" id="ARBA00023136"/>
    </source>
</evidence>
<evidence type="ECO:0000256" key="3">
    <source>
        <dbReference type="ARBA" id="ARBA00022989"/>
    </source>
</evidence>
<feature type="non-terminal residue" evidence="7">
    <location>
        <position position="59"/>
    </location>
</feature>
<evidence type="ECO:0000313" key="8">
    <source>
        <dbReference type="Proteomes" id="UP000475532"/>
    </source>
</evidence>
<dbReference type="InterPro" id="IPR020846">
    <property type="entry name" value="MFS_dom"/>
</dbReference>
<dbReference type="EMBL" id="JAAGLI010000502">
    <property type="protein sequence ID" value="NEA24680.1"/>
    <property type="molecule type" value="Genomic_DNA"/>
</dbReference>
<comment type="subcellular location">
    <subcellularLocation>
        <location evidence="1">Cell membrane</location>
        <topology evidence="1">Multi-pass membrane protein</topology>
    </subcellularLocation>
</comment>
<comment type="caution">
    <text evidence="7">The sequence shown here is derived from an EMBL/GenBank/DDBJ whole genome shotgun (WGS) entry which is preliminary data.</text>
</comment>
<dbReference type="AlphaFoldDB" id="A0A6L9QGT0"/>
<dbReference type="PROSITE" id="PS50850">
    <property type="entry name" value="MFS"/>
    <property type="match status" value="1"/>
</dbReference>
<dbReference type="PROSITE" id="PS00216">
    <property type="entry name" value="SUGAR_TRANSPORT_1"/>
    <property type="match status" value="1"/>
</dbReference>
<dbReference type="GO" id="GO:0022857">
    <property type="term" value="F:transmembrane transporter activity"/>
    <property type="evidence" value="ECO:0007669"/>
    <property type="project" value="InterPro"/>
</dbReference>
<reference evidence="7 8" key="1">
    <citation type="submission" date="2020-01" db="EMBL/GenBank/DDBJ databases">
        <title>Insect and environment-associated Actinomycetes.</title>
        <authorList>
            <person name="Currrie C."/>
            <person name="Chevrette M."/>
            <person name="Carlson C."/>
            <person name="Stubbendieck R."/>
            <person name="Wendt-Pienkowski E."/>
        </authorList>
    </citation>
    <scope>NUCLEOTIDE SEQUENCE [LARGE SCALE GENOMIC DNA]</scope>
    <source>
        <strain evidence="7 8">SID10258</strain>
    </source>
</reference>
<evidence type="ECO:0000256" key="5">
    <source>
        <dbReference type="SAM" id="Phobius"/>
    </source>
</evidence>
<dbReference type="SUPFAM" id="SSF103473">
    <property type="entry name" value="MFS general substrate transporter"/>
    <property type="match status" value="1"/>
</dbReference>
<gene>
    <name evidence="7" type="ORF">G3I70_19610</name>
</gene>
<keyword evidence="4 5" id="KW-0472">Membrane</keyword>